<dbReference type="RefSeq" id="WP_155612782.1">
    <property type="nucleotide sequence ID" value="NZ_WNZW01000012.1"/>
</dbReference>
<feature type="transmembrane region" description="Helical" evidence="8">
    <location>
        <begin position="52"/>
        <end position="73"/>
    </location>
</feature>
<protein>
    <submittedName>
        <fullName evidence="10">DHA2 family efflux MFS transporter permease subunit</fullName>
    </submittedName>
</protein>
<dbReference type="Proteomes" id="UP000447876">
    <property type="component" value="Unassembled WGS sequence"/>
</dbReference>
<dbReference type="Gene3D" id="1.20.1720.10">
    <property type="entry name" value="Multidrug resistance protein D"/>
    <property type="match status" value="1"/>
</dbReference>
<evidence type="ECO:0000256" key="4">
    <source>
        <dbReference type="ARBA" id="ARBA00022475"/>
    </source>
</evidence>
<feature type="transmembrane region" description="Helical" evidence="8">
    <location>
        <begin position="80"/>
        <end position="99"/>
    </location>
</feature>
<dbReference type="Gene3D" id="1.20.1250.20">
    <property type="entry name" value="MFS general substrate transporter like domains"/>
    <property type="match status" value="1"/>
</dbReference>
<dbReference type="AlphaFoldDB" id="A0A7X2Z4L8"/>
<keyword evidence="7 8" id="KW-0472">Membrane</keyword>
<feature type="transmembrane region" description="Helical" evidence="8">
    <location>
        <begin position="331"/>
        <end position="348"/>
    </location>
</feature>
<sequence length="474" mass="50590">MAQSKKQKDGFAFIMLAVFLGNFLAFVNSGTVNIALPSIMKDLHTNINSVQWIVTGFMLAIGTIAPVVGFLGAKAGYKKLYLAALIGLTIASTLCGISWNIGSLIAFRVIQGLCAGMIQISTMTIIYQSVPKEKQSMAISLWTVSVMVAPAIGPTLGGLMTNAWGWEALFYANVPVGIIAILSAALCLPDRKGSAGVTLDAWGLITVVVGNVSLLMYFTKGSDLGWFSAPSLALLLAGLAGIAAFIWRELTVKEPLLNIRVFQYPKYAMGTMLNCLISVGLYSSVFLIPLFLEEAQGASSFTSGLIMLPGAIIMILVTMATGKLYGKFDPVWFVLAGVLLLCIASWEFSRLTMHSSIGYVMIWMILRYIGVGLATSPVTNISMSHIPAEHVGSATSISNWLRQAVAALAIAIFSSILAVRTGAHLAELRGEKVGEALKQAAFLYGSNDTFLAATAVLIFAVPLSLLLRKRKANA</sequence>
<feature type="transmembrane region" description="Helical" evidence="8">
    <location>
        <begin position="12"/>
        <end position="32"/>
    </location>
</feature>
<feature type="transmembrane region" description="Helical" evidence="8">
    <location>
        <begin position="201"/>
        <end position="218"/>
    </location>
</feature>
<dbReference type="InterPro" id="IPR004638">
    <property type="entry name" value="EmrB-like"/>
</dbReference>
<proteinExistence type="inferred from homology"/>
<evidence type="ECO:0000256" key="8">
    <source>
        <dbReference type="SAM" id="Phobius"/>
    </source>
</evidence>
<comment type="subcellular location">
    <subcellularLocation>
        <location evidence="1">Cell membrane</location>
        <topology evidence="1">Multi-pass membrane protein</topology>
    </subcellularLocation>
</comment>
<comment type="caution">
    <text evidence="10">The sequence shown here is derived from an EMBL/GenBank/DDBJ whole genome shotgun (WGS) entry which is preliminary data.</text>
</comment>
<feature type="transmembrane region" description="Helical" evidence="8">
    <location>
        <begin position="400"/>
        <end position="419"/>
    </location>
</feature>
<keyword evidence="4" id="KW-1003">Cell membrane</keyword>
<feature type="transmembrane region" description="Helical" evidence="8">
    <location>
        <begin position="224"/>
        <end position="247"/>
    </location>
</feature>
<organism evidence="10 11">
    <name type="scientific">Paenibacillus woosongensis</name>
    <dbReference type="NCBI Taxonomy" id="307580"/>
    <lineage>
        <taxon>Bacteria</taxon>
        <taxon>Bacillati</taxon>
        <taxon>Bacillota</taxon>
        <taxon>Bacilli</taxon>
        <taxon>Bacillales</taxon>
        <taxon>Paenibacillaceae</taxon>
        <taxon>Paenibacillus</taxon>
    </lineage>
</organism>
<evidence type="ECO:0000256" key="1">
    <source>
        <dbReference type="ARBA" id="ARBA00004651"/>
    </source>
</evidence>
<dbReference type="CDD" id="cd17503">
    <property type="entry name" value="MFS_LmrB_MDR_like"/>
    <property type="match status" value="1"/>
</dbReference>
<dbReference type="EMBL" id="WNZW01000012">
    <property type="protein sequence ID" value="MUG47405.1"/>
    <property type="molecule type" value="Genomic_DNA"/>
</dbReference>
<evidence type="ECO:0000256" key="7">
    <source>
        <dbReference type="ARBA" id="ARBA00023136"/>
    </source>
</evidence>
<keyword evidence="5 8" id="KW-0812">Transmembrane</keyword>
<dbReference type="GO" id="GO:0005886">
    <property type="term" value="C:plasma membrane"/>
    <property type="evidence" value="ECO:0007669"/>
    <property type="project" value="UniProtKB-SubCell"/>
</dbReference>
<feature type="transmembrane region" description="Helical" evidence="8">
    <location>
        <begin position="298"/>
        <end position="319"/>
    </location>
</feature>
<dbReference type="PROSITE" id="PS50850">
    <property type="entry name" value="MFS"/>
    <property type="match status" value="1"/>
</dbReference>
<feature type="transmembrane region" description="Helical" evidence="8">
    <location>
        <begin position="168"/>
        <end position="189"/>
    </location>
</feature>
<dbReference type="InterPro" id="IPR036259">
    <property type="entry name" value="MFS_trans_sf"/>
</dbReference>
<feature type="domain" description="Major facilitator superfamily (MFS) profile" evidence="9">
    <location>
        <begin position="14"/>
        <end position="472"/>
    </location>
</feature>
<dbReference type="InterPro" id="IPR020846">
    <property type="entry name" value="MFS_dom"/>
</dbReference>
<dbReference type="GO" id="GO:0022857">
    <property type="term" value="F:transmembrane transporter activity"/>
    <property type="evidence" value="ECO:0007669"/>
    <property type="project" value="InterPro"/>
</dbReference>
<dbReference type="Pfam" id="PF07690">
    <property type="entry name" value="MFS_1"/>
    <property type="match status" value="1"/>
</dbReference>
<accession>A0A7X2Z4L8</accession>
<evidence type="ECO:0000313" key="11">
    <source>
        <dbReference type="Proteomes" id="UP000447876"/>
    </source>
</evidence>
<evidence type="ECO:0000256" key="2">
    <source>
        <dbReference type="ARBA" id="ARBA00008537"/>
    </source>
</evidence>
<reference evidence="10 11" key="1">
    <citation type="submission" date="2019-11" db="EMBL/GenBank/DDBJ databases">
        <title>Draft genome sequences of five Paenibacillus species of dairy origin.</title>
        <authorList>
            <person name="Olajide A.M."/>
            <person name="Chen S."/>
            <person name="Lapointe G."/>
        </authorList>
    </citation>
    <scope>NUCLEOTIDE SEQUENCE [LARGE SCALE GENOMIC DNA]</scope>
    <source>
        <strain evidence="10 11">12CR55</strain>
    </source>
</reference>
<dbReference type="InterPro" id="IPR011701">
    <property type="entry name" value="MFS"/>
</dbReference>
<dbReference type="PANTHER" id="PTHR42718:SF9">
    <property type="entry name" value="MAJOR FACILITATOR SUPERFAMILY MULTIDRUG TRANSPORTER MFSC"/>
    <property type="match status" value="1"/>
</dbReference>
<evidence type="ECO:0000256" key="6">
    <source>
        <dbReference type="ARBA" id="ARBA00022989"/>
    </source>
</evidence>
<evidence type="ECO:0000256" key="5">
    <source>
        <dbReference type="ARBA" id="ARBA00022692"/>
    </source>
</evidence>
<dbReference type="OrthoDB" id="9816041at2"/>
<gene>
    <name evidence="10" type="ORF">GNP95_20865</name>
</gene>
<feature type="transmembrane region" description="Helical" evidence="8">
    <location>
        <begin position="267"/>
        <end position="292"/>
    </location>
</feature>
<feature type="transmembrane region" description="Helical" evidence="8">
    <location>
        <begin position="105"/>
        <end position="127"/>
    </location>
</feature>
<evidence type="ECO:0000313" key="10">
    <source>
        <dbReference type="EMBL" id="MUG47405.1"/>
    </source>
</evidence>
<feature type="transmembrane region" description="Helical" evidence="8">
    <location>
        <begin position="139"/>
        <end position="156"/>
    </location>
</feature>
<evidence type="ECO:0000259" key="9">
    <source>
        <dbReference type="PROSITE" id="PS50850"/>
    </source>
</evidence>
<dbReference type="SUPFAM" id="SSF103473">
    <property type="entry name" value="MFS general substrate transporter"/>
    <property type="match status" value="1"/>
</dbReference>
<feature type="transmembrane region" description="Helical" evidence="8">
    <location>
        <begin position="449"/>
        <end position="467"/>
    </location>
</feature>
<dbReference type="PRINTS" id="PR01036">
    <property type="entry name" value="TCRTETB"/>
</dbReference>
<dbReference type="NCBIfam" id="TIGR00711">
    <property type="entry name" value="efflux_EmrB"/>
    <property type="match status" value="1"/>
</dbReference>
<name>A0A7X2Z4L8_9BACL</name>
<evidence type="ECO:0000256" key="3">
    <source>
        <dbReference type="ARBA" id="ARBA00022448"/>
    </source>
</evidence>
<dbReference type="PANTHER" id="PTHR42718">
    <property type="entry name" value="MAJOR FACILITATOR SUPERFAMILY MULTIDRUG TRANSPORTER MFSC"/>
    <property type="match status" value="1"/>
</dbReference>
<keyword evidence="6 8" id="KW-1133">Transmembrane helix</keyword>
<comment type="similarity">
    <text evidence="2">Belongs to the major facilitator superfamily. EmrB family.</text>
</comment>
<keyword evidence="3" id="KW-0813">Transport</keyword>
<feature type="transmembrane region" description="Helical" evidence="8">
    <location>
        <begin position="360"/>
        <end position="379"/>
    </location>
</feature>